<dbReference type="GO" id="GO:0016787">
    <property type="term" value="F:hydrolase activity"/>
    <property type="evidence" value="ECO:0007669"/>
    <property type="project" value="UniProtKB-KW"/>
</dbReference>
<dbReference type="SUPFAM" id="SSF53187">
    <property type="entry name" value="Zn-dependent exopeptidases"/>
    <property type="match status" value="1"/>
</dbReference>
<dbReference type="InterPro" id="IPR007709">
    <property type="entry name" value="N-FG_amidohydro"/>
</dbReference>
<dbReference type="AlphaFoldDB" id="A0A7Y2H2A6"/>
<sequence length="241" mass="26575">MTRDLKRGGSKLPLLLSVPHAGLTVPSEVKSLCVLSEQEVAEDGDVGARQIYALESEVEFFVTTEVARAIVDQNRAEDDFRRDGVIKTHTCWDVPVYREPLSDALKQTLIEKYHRPYHQQLVSLATQGPVLGIDCHTMAAAGPPVGPDPGKERPAACLSDAHGTLPKPWFLALARCLEEALGKTVSLNDPFQGGYITRTHAAELPWVQLELSRAPYASFEEKGERIGSALRAWCSWYAEQP</sequence>
<evidence type="ECO:0000313" key="2">
    <source>
        <dbReference type="Proteomes" id="UP000547674"/>
    </source>
</evidence>
<keyword evidence="1" id="KW-0378">Hydrolase</keyword>
<comment type="caution">
    <text evidence="1">The sequence shown here is derived from an EMBL/GenBank/DDBJ whole genome shotgun (WGS) entry which is preliminary data.</text>
</comment>
<dbReference type="EMBL" id="JABDJR010000340">
    <property type="protein sequence ID" value="NNF06815.1"/>
    <property type="molecule type" value="Genomic_DNA"/>
</dbReference>
<reference evidence="1 2" key="1">
    <citation type="submission" date="2020-03" db="EMBL/GenBank/DDBJ databases">
        <title>Metabolic flexibility allows generalist bacteria to become dominant in a frequently disturbed ecosystem.</title>
        <authorList>
            <person name="Chen Y.-J."/>
            <person name="Leung P.M."/>
            <person name="Bay S.K."/>
            <person name="Hugenholtz P."/>
            <person name="Kessler A.J."/>
            <person name="Shelley G."/>
            <person name="Waite D.W."/>
            <person name="Cook P.L."/>
            <person name="Greening C."/>
        </authorList>
    </citation>
    <scope>NUCLEOTIDE SEQUENCE [LARGE SCALE GENOMIC DNA]</scope>
    <source>
        <strain evidence="1">SS_bin_28</strain>
    </source>
</reference>
<dbReference type="Pfam" id="PF05013">
    <property type="entry name" value="FGase"/>
    <property type="match status" value="1"/>
</dbReference>
<proteinExistence type="predicted"/>
<evidence type="ECO:0000313" key="1">
    <source>
        <dbReference type="EMBL" id="NNF06815.1"/>
    </source>
</evidence>
<name>A0A7Y2H2A6_UNCEI</name>
<protein>
    <submittedName>
        <fullName evidence="1">N-formylglutamate amidohydrolase</fullName>
    </submittedName>
</protein>
<dbReference type="Gene3D" id="3.40.630.40">
    <property type="entry name" value="Zn-dependent exopeptidases"/>
    <property type="match status" value="1"/>
</dbReference>
<organism evidence="1 2">
    <name type="scientific">Eiseniibacteriota bacterium</name>
    <dbReference type="NCBI Taxonomy" id="2212470"/>
    <lineage>
        <taxon>Bacteria</taxon>
        <taxon>Candidatus Eiseniibacteriota</taxon>
    </lineage>
</organism>
<gene>
    <name evidence="1" type="ORF">HKN21_08640</name>
</gene>
<dbReference type="Proteomes" id="UP000547674">
    <property type="component" value="Unassembled WGS sequence"/>
</dbReference>
<accession>A0A7Y2H2A6</accession>